<feature type="compositionally biased region" description="Basic and acidic residues" evidence="5">
    <location>
        <begin position="81"/>
        <end position="96"/>
    </location>
</feature>
<feature type="transmembrane region" description="Helical" evidence="6">
    <location>
        <begin position="485"/>
        <end position="503"/>
    </location>
</feature>
<organism evidence="8 9">
    <name type="scientific">Aplysia californica</name>
    <name type="common">California sea hare</name>
    <dbReference type="NCBI Taxonomy" id="6500"/>
    <lineage>
        <taxon>Eukaryota</taxon>
        <taxon>Metazoa</taxon>
        <taxon>Spiralia</taxon>
        <taxon>Lophotrochozoa</taxon>
        <taxon>Mollusca</taxon>
        <taxon>Gastropoda</taxon>
        <taxon>Heterobranchia</taxon>
        <taxon>Euthyneura</taxon>
        <taxon>Tectipleura</taxon>
        <taxon>Aplysiida</taxon>
        <taxon>Aplysioidea</taxon>
        <taxon>Aplysiidae</taxon>
        <taxon>Aplysia</taxon>
    </lineage>
</organism>
<dbReference type="GeneID" id="101846521"/>
<feature type="region of interest" description="Disordered" evidence="5">
    <location>
        <begin position="1"/>
        <end position="97"/>
    </location>
</feature>
<feature type="transmembrane region" description="Helical" evidence="6">
    <location>
        <begin position="137"/>
        <end position="155"/>
    </location>
</feature>
<feature type="transmembrane region" description="Helical" evidence="6">
    <location>
        <begin position="302"/>
        <end position="320"/>
    </location>
</feature>
<protein>
    <submittedName>
        <fullName evidence="9">Two pore calcium channel protein 1</fullName>
    </submittedName>
</protein>
<feature type="transmembrane region" description="Helical" evidence="6">
    <location>
        <begin position="335"/>
        <end position="360"/>
    </location>
</feature>
<dbReference type="RefSeq" id="XP_012942639.1">
    <property type="nucleotide sequence ID" value="XM_013087185.2"/>
</dbReference>
<keyword evidence="4 6" id="KW-0472">Membrane</keyword>
<evidence type="ECO:0000259" key="7">
    <source>
        <dbReference type="Pfam" id="PF00520"/>
    </source>
</evidence>
<keyword evidence="8" id="KW-1185">Reference proteome</keyword>
<evidence type="ECO:0000256" key="1">
    <source>
        <dbReference type="ARBA" id="ARBA00004141"/>
    </source>
</evidence>
<comment type="subcellular location">
    <subcellularLocation>
        <location evidence="1">Membrane</location>
        <topology evidence="1">Multi-pass membrane protein</topology>
    </subcellularLocation>
</comment>
<feature type="transmembrane region" description="Helical" evidence="6">
    <location>
        <begin position="203"/>
        <end position="223"/>
    </location>
</feature>
<evidence type="ECO:0000256" key="5">
    <source>
        <dbReference type="SAM" id="MobiDB-lite"/>
    </source>
</evidence>
<evidence type="ECO:0000256" key="6">
    <source>
        <dbReference type="SAM" id="Phobius"/>
    </source>
</evidence>
<evidence type="ECO:0000256" key="2">
    <source>
        <dbReference type="ARBA" id="ARBA00022692"/>
    </source>
</evidence>
<feature type="transmembrane region" description="Helical" evidence="6">
    <location>
        <begin position="509"/>
        <end position="526"/>
    </location>
</feature>
<feature type="domain" description="Ion transport" evidence="7">
    <location>
        <begin position="137"/>
        <end position="365"/>
    </location>
</feature>
<evidence type="ECO:0000313" key="9">
    <source>
        <dbReference type="RefSeq" id="XP_012942639.1"/>
    </source>
</evidence>
<feature type="compositionally biased region" description="Acidic residues" evidence="5">
    <location>
        <begin position="786"/>
        <end position="807"/>
    </location>
</feature>
<evidence type="ECO:0000256" key="3">
    <source>
        <dbReference type="ARBA" id="ARBA00022989"/>
    </source>
</evidence>
<dbReference type="PANTHER" id="PTHR46726:SF1">
    <property type="entry name" value="TWO-PORE CALCIUM CHANNEL 3"/>
    <property type="match status" value="1"/>
</dbReference>
<feature type="transmembrane region" description="Helical" evidence="6">
    <location>
        <begin position="596"/>
        <end position="617"/>
    </location>
</feature>
<feature type="transmembrane region" description="Helical" evidence="6">
    <location>
        <begin position="167"/>
        <end position="191"/>
    </location>
</feature>
<feature type="compositionally biased region" description="Low complexity" evidence="5">
    <location>
        <begin position="13"/>
        <end position="26"/>
    </location>
</feature>
<evidence type="ECO:0000256" key="4">
    <source>
        <dbReference type="ARBA" id="ARBA00023136"/>
    </source>
</evidence>
<feature type="transmembrane region" description="Helical" evidence="6">
    <location>
        <begin position="677"/>
        <end position="699"/>
    </location>
</feature>
<dbReference type="InterPro" id="IPR027359">
    <property type="entry name" value="Volt_channel_dom_sf"/>
</dbReference>
<feature type="region of interest" description="Disordered" evidence="5">
    <location>
        <begin position="786"/>
        <end position="813"/>
    </location>
</feature>
<feature type="transmembrane region" description="Helical" evidence="6">
    <location>
        <begin position="267"/>
        <end position="290"/>
    </location>
</feature>
<keyword evidence="3 6" id="KW-1133">Transmembrane helix</keyword>
<dbReference type="Gene3D" id="1.10.287.70">
    <property type="match status" value="2"/>
</dbReference>
<reference evidence="9" key="1">
    <citation type="submission" date="2025-08" db="UniProtKB">
        <authorList>
            <consortium name="RefSeq"/>
        </authorList>
    </citation>
    <scope>IDENTIFICATION</scope>
</reference>
<dbReference type="Proteomes" id="UP000694888">
    <property type="component" value="Unplaced"/>
</dbReference>
<proteinExistence type="predicted"/>
<feature type="domain" description="Ion transport" evidence="7">
    <location>
        <begin position="484"/>
        <end position="732"/>
    </location>
</feature>
<dbReference type="PANTHER" id="PTHR46726">
    <property type="entry name" value="TWO PORE CHANNEL 3"/>
    <property type="match status" value="1"/>
</dbReference>
<dbReference type="InterPro" id="IPR005821">
    <property type="entry name" value="Ion_trans_dom"/>
</dbReference>
<dbReference type="Pfam" id="PF00520">
    <property type="entry name" value="Ion_trans"/>
    <property type="match status" value="2"/>
</dbReference>
<accession>A0ABM1A837</accession>
<feature type="region of interest" description="Disordered" evidence="5">
    <location>
        <begin position="838"/>
        <end position="869"/>
    </location>
</feature>
<keyword evidence="2 6" id="KW-0812">Transmembrane</keyword>
<evidence type="ECO:0000313" key="8">
    <source>
        <dbReference type="Proteomes" id="UP000694888"/>
    </source>
</evidence>
<gene>
    <name evidence="9" type="primary">LOC101846521</name>
</gene>
<dbReference type="SUPFAM" id="SSF81324">
    <property type="entry name" value="Voltage-gated potassium channels"/>
    <property type="match status" value="2"/>
</dbReference>
<sequence>MADVNELIVSLGDATTDSSSADPPTTNEEPSSDNEKEHSVVRTGDNGENNDEGGATNFLSPPNGEAKTAPLRKKKTVSFNDAERSSSRDSKSKDPPLDEESLLLASTLVLDAKRGRNLEYILGNKYVKSYIFYNEPFLRWILYVFIALDLTLAIFEEPAVPNASIPYWGTMVMEFACMCYFSFRILHAMFFQYSRVFFKDAKNIIVMVSIVLTLIDMICYIIWQNMSPDTHPVRWSRPLRPLFIVNFPDGKQIRRAFRNIRRTVPDIMNVLFLFLMSVLLFGLLALKLFAKRGLKYPTGIPYFSNYFDSIWDLYVLVTTANNPDVMMPAYDYSKWFFIFFLIYLILCLYIFMSIVLATIYNNYKKNLKNEIRAAVFTKRKQLAKAFDILKVSRHDEHVITHSRWKQLMGLLLPNKSAAHTDLLMKILDTGNKNVLDKKDFLHLSDLLHLPLSEVKDRQTLFEKYFPDVYNHRYSELFKRFVRHKAFRYLFDFLIVINAVFIAIDLDVADWFFLSIFTVEILCKLYVFGAKEFFLRFWNIFDFLVIGSALMASIIEKATEKANEEISTLDVLLVLRVMRLVKIFGSIKRFKVILQTLVNIGPSIVTYGGVIFVFYYFFAIIGMELFSGYIHYYGYDEQYIGSHGTNKMLFCGNVKLNNSLFYKAHYCNNNFNDIVQSMVVMFELSVVNQWHVITSGFVLVTSKVARLYFFAFHLCCVVVVLNIFIAFILEAFILEYTLQTVPKLESLVEAKIKELGLGIGMKPRSASIQGPSGDKIELVDEEVLPETDVEGGGEGDGEDQGDDSDTDSIPDLSKEKGLKFHLKKKSRKKVEVLLQHMFQGEIDDDDEGPSDLENIDSYRKNRKLTLEEVT</sequence>
<feature type="compositionally biased region" description="Acidic residues" evidence="5">
    <location>
        <begin position="840"/>
        <end position="853"/>
    </location>
</feature>
<dbReference type="Gene3D" id="1.20.120.350">
    <property type="entry name" value="Voltage-gated potassium channels. Chain C"/>
    <property type="match status" value="1"/>
</dbReference>
<dbReference type="SUPFAM" id="SSF47473">
    <property type="entry name" value="EF-hand"/>
    <property type="match status" value="1"/>
</dbReference>
<feature type="transmembrane region" description="Helical" evidence="6">
    <location>
        <begin position="706"/>
        <end position="728"/>
    </location>
</feature>
<name>A0ABM1A837_APLCA</name>
<dbReference type="InterPro" id="IPR011992">
    <property type="entry name" value="EF-hand-dom_pair"/>
</dbReference>